<dbReference type="STRING" id="857340.A0A086TEX9"/>
<dbReference type="Gene3D" id="1.10.510.10">
    <property type="entry name" value="Transferase(Phosphotransferase) domain 1"/>
    <property type="match status" value="1"/>
</dbReference>
<organism evidence="1 2">
    <name type="scientific">Hapsidospora chrysogenum (strain ATCC 11550 / CBS 779.69 / DSM 880 / IAM 14645 / JCM 23072 / IMI 49137)</name>
    <name type="common">Acremonium chrysogenum</name>
    <dbReference type="NCBI Taxonomy" id="857340"/>
    <lineage>
        <taxon>Eukaryota</taxon>
        <taxon>Fungi</taxon>
        <taxon>Dikarya</taxon>
        <taxon>Ascomycota</taxon>
        <taxon>Pezizomycotina</taxon>
        <taxon>Sordariomycetes</taxon>
        <taxon>Hypocreomycetidae</taxon>
        <taxon>Hypocreales</taxon>
        <taxon>Bionectriaceae</taxon>
        <taxon>Hapsidospora</taxon>
    </lineage>
</organism>
<dbReference type="EMBL" id="JPKY01000006">
    <property type="protein sequence ID" value="KFH47911.1"/>
    <property type="molecule type" value="Genomic_DNA"/>
</dbReference>
<dbReference type="InterPro" id="IPR011009">
    <property type="entry name" value="Kinase-like_dom_sf"/>
</dbReference>
<proteinExistence type="predicted"/>
<gene>
    <name evidence="1" type="ORF">ACRE_011500</name>
</gene>
<dbReference type="SUPFAM" id="SSF56112">
    <property type="entry name" value="Protein kinase-like (PK-like)"/>
    <property type="match status" value="1"/>
</dbReference>
<dbReference type="Proteomes" id="UP000029964">
    <property type="component" value="Unassembled WGS sequence"/>
</dbReference>
<protein>
    <submittedName>
        <fullName evidence="1">Uncharacterized protein</fullName>
    </submittedName>
</protein>
<dbReference type="AlphaFoldDB" id="A0A086TEX9"/>
<keyword evidence="2" id="KW-1185">Reference proteome</keyword>
<name>A0A086TEX9_HAPC1</name>
<dbReference type="OrthoDB" id="2687876at2759"/>
<dbReference type="HOGENOM" id="CLU_064787_2_0_1"/>
<evidence type="ECO:0000313" key="2">
    <source>
        <dbReference type="Proteomes" id="UP000029964"/>
    </source>
</evidence>
<sequence length="267" mass="30615">MKTVSKNEIEVLNQEIDERNGLYRIRAGSRVHYVTIPTGTFDDDTMCRPHLLIPQLPDFPDYDWTKMQVSRDNGNIGLRSTLSSEPLAEIQEIWHPRRIDVLSLVRTKRLQSGVHEVLCEGRPAISKIARFEWEVPRIDRETWAHRILVENRLPDEAPFAPKFLAHLTENGRVIGFLMEKAEGTPAGLNDLKSCQALVRRLHYLGLVHGDVNRYNFVVDRRPNGLTLLVDFEHAEGYNEEAAQKELESLPSELTEETGRGRPVIVDY</sequence>
<reference evidence="2" key="1">
    <citation type="journal article" date="2014" name="Genome Announc.">
        <title>Genome sequence and annotation of Acremonium chrysogenum, producer of the beta-lactam antibiotic cephalosporin C.</title>
        <authorList>
            <person name="Terfehr D."/>
            <person name="Dahlmann T.A."/>
            <person name="Specht T."/>
            <person name="Zadra I."/>
            <person name="Kuernsteiner H."/>
            <person name="Kueck U."/>
        </authorList>
    </citation>
    <scope>NUCLEOTIDE SEQUENCE [LARGE SCALE GENOMIC DNA]</scope>
    <source>
        <strain evidence="2">ATCC 11550 / CBS 779.69 / DSM 880 / IAM 14645 / JCM 23072 / IMI 49137</strain>
    </source>
</reference>
<comment type="caution">
    <text evidence="1">The sequence shown here is derived from an EMBL/GenBank/DDBJ whole genome shotgun (WGS) entry which is preliminary data.</text>
</comment>
<accession>A0A086TEX9</accession>
<evidence type="ECO:0000313" key="1">
    <source>
        <dbReference type="EMBL" id="KFH47911.1"/>
    </source>
</evidence>